<feature type="domain" description="UvrC family homology region profile" evidence="2">
    <location>
        <begin position="78"/>
        <end position="199"/>
    </location>
</feature>
<dbReference type="PROSITE" id="PS50151">
    <property type="entry name" value="UVR"/>
    <property type="match status" value="1"/>
</dbReference>
<evidence type="ECO:0000259" key="1">
    <source>
        <dbReference type="PROSITE" id="PS50151"/>
    </source>
</evidence>
<dbReference type="PANTHER" id="PTHR30562">
    <property type="entry name" value="UVRC/OXIDOREDUCTASE"/>
    <property type="match status" value="1"/>
</dbReference>
<dbReference type="GO" id="GO:0006974">
    <property type="term" value="P:DNA damage response"/>
    <property type="evidence" value="ECO:0007669"/>
    <property type="project" value="TreeGrafter"/>
</dbReference>
<dbReference type="InterPro" id="IPR036876">
    <property type="entry name" value="UVR_dom_sf"/>
</dbReference>
<evidence type="ECO:0000313" key="3">
    <source>
        <dbReference type="EMBL" id="GAI97522.1"/>
    </source>
</evidence>
<dbReference type="GO" id="GO:0009380">
    <property type="term" value="C:excinuclease repair complex"/>
    <property type="evidence" value="ECO:0007669"/>
    <property type="project" value="TreeGrafter"/>
</dbReference>
<dbReference type="AlphaFoldDB" id="X1SWU6"/>
<accession>X1SWU6</accession>
<protein>
    <submittedName>
        <fullName evidence="3">Uncharacterized protein</fullName>
    </submittedName>
</protein>
<feature type="domain" description="UVR" evidence="1">
    <location>
        <begin position="1"/>
        <end position="26"/>
    </location>
</feature>
<dbReference type="Gene3D" id="3.30.420.340">
    <property type="entry name" value="UvrC, RNAse H endonuclease domain"/>
    <property type="match status" value="1"/>
</dbReference>
<reference evidence="3" key="1">
    <citation type="journal article" date="2014" name="Front. Microbiol.">
        <title>High frequency of phylogenetically diverse reductive dehalogenase-homologous genes in deep subseafloor sedimentary metagenomes.</title>
        <authorList>
            <person name="Kawai M."/>
            <person name="Futagami T."/>
            <person name="Toyoda A."/>
            <person name="Takaki Y."/>
            <person name="Nishi S."/>
            <person name="Hori S."/>
            <person name="Arai W."/>
            <person name="Tsubouchi T."/>
            <person name="Morono Y."/>
            <person name="Uchiyama I."/>
            <person name="Ito T."/>
            <person name="Fujiyama A."/>
            <person name="Inagaki F."/>
            <person name="Takami H."/>
        </authorList>
    </citation>
    <scope>NUCLEOTIDE SEQUENCE</scope>
    <source>
        <strain evidence="3">Expedition CK06-06</strain>
    </source>
</reference>
<dbReference type="InterPro" id="IPR050066">
    <property type="entry name" value="UvrABC_protein_C"/>
</dbReference>
<comment type="caution">
    <text evidence="3">The sequence shown here is derived from an EMBL/GenBank/DDBJ whole genome shotgun (WGS) entry which is preliminary data.</text>
</comment>
<evidence type="ECO:0000259" key="2">
    <source>
        <dbReference type="PROSITE" id="PS50165"/>
    </source>
</evidence>
<dbReference type="InterPro" id="IPR001162">
    <property type="entry name" value="UvrC_RNase_H_dom"/>
</dbReference>
<dbReference type="Pfam" id="PF08459">
    <property type="entry name" value="UvrC_RNaseH_dom"/>
    <property type="match status" value="1"/>
</dbReference>
<name>X1SWU6_9ZZZZ</name>
<dbReference type="PROSITE" id="PS50165">
    <property type="entry name" value="UVRC"/>
    <property type="match status" value="1"/>
</dbReference>
<gene>
    <name evidence="3" type="ORF">S12H4_37222</name>
</gene>
<dbReference type="InterPro" id="IPR001943">
    <property type="entry name" value="UVR_dom"/>
</dbReference>
<dbReference type="Pfam" id="PF22920">
    <property type="entry name" value="UvrC_RNaseH"/>
    <property type="match status" value="1"/>
</dbReference>
<feature type="non-terminal residue" evidence="3">
    <location>
        <position position="199"/>
    </location>
</feature>
<dbReference type="SUPFAM" id="SSF46600">
    <property type="entry name" value="C-terminal UvrC-binding domain of UvrB"/>
    <property type="match status" value="1"/>
</dbReference>
<dbReference type="GO" id="GO:0009381">
    <property type="term" value="F:excinuclease ABC activity"/>
    <property type="evidence" value="ECO:0007669"/>
    <property type="project" value="InterPro"/>
</dbReference>
<organism evidence="3">
    <name type="scientific">marine sediment metagenome</name>
    <dbReference type="NCBI Taxonomy" id="412755"/>
    <lineage>
        <taxon>unclassified sequences</taxon>
        <taxon>metagenomes</taxon>
        <taxon>ecological metagenomes</taxon>
    </lineage>
</organism>
<dbReference type="EMBL" id="BARW01022268">
    <property type="protein sequence ID" value="GAI97522.1"/>
    <property type="molecule type" value="Genomic_DNA"/>
</dbReference>
<proteinExistence type="predicted"/>
<sequence length="199" mass="23324">MNSASEMLDFEKAIMIRNQITAITHLTERQNMQRTKKYDEDILNYRIKDDKVYLILFNIHKGTLINKNEFIFDFHDEFLEEFIVRYYSESPIPKEVIIPKVVSDATSTFLSKEKKSKVTITVPKRGEKKQLLSLVLKNIEIAFFSDTKKVDELKKKLLLQETPRVIECFDISHISGTSTVGSMVQFRNGKTDKSNYRRF</sequence>
<dbReference type="InterPro" id="IPR038476">
    <property type="entry name" value="UvrC_RNase_H_dom_sf"/>
</dbReference>
<dbReference type="PANTHER" id="PTHR30562:SF1">
    <property type="entry name" value="UVRABC SYSTEM PROTEIN C"/>
    <property type="match status" value="1"/>
</dbReference>